<dbReference type="GO" id="GO:0006813">
    <property type="term" value="P:potassium ion transport"/>
    <property type="evidence" value="ECO:0007669"/>
    <property type="project" value="UniProtKB-KW"/>
</dbReference>
<evidence type="ECO:0000259" key="11">
    <source>
        <dbReference type="PROSITE" id="PS51201"/>
    </source>
</evidence>
<evidence type="ECO:0000256" key="9">
    <source>
        <dbReference type="ARBA" id="ARBA00023136"/>
    </source>
</evidence>
<evidence type="ECO:0000259" key="12">
    <source>
        <dbReference type="PROSITE" id="PS51202"/>
    </source>
</evidence>
<dbReference type="Pfam" id="PF00999">
    <property type="entry name" value="Na_H_Exchanger"/>
    <property type="match status" value="1"/>
</dbReference>
<dbReference type="InterPro" id="IPR003148">
    <property type="entry name" value="RCK_N"/>
</dbReference>
<dbReference type="InterPro" id="IPR036291">
    <property type="entry name" value="NAD(P)-bd_dom_sf"/>
</dbReference>
<evidence type="ECO:0000313" key="13">
    <source>
        <dbReference type="EMBL" id="CAB3788316.1"/>
    </source>
</evidence>
<dbReference type="GO" id="GO:0005886">
    <property type="term" value="C:plasma membrane"/>
    <property type="evidence" value="ECO:0007669"/>
    <property type="project" value="TreeGrafter"/>
</dbReference>
<dbReference type="PROSITE" id="PS51202">
    <property type="entry name" value="RCK_C"/>
    <property type="match status" value="1"/>
</dbReference>
<dbReference type="GO" id="GO:1902600">
    <property type="term" value="P:proton transmembrane transport"/>
    <property type="evidence" value="ECO:0007669"/>
    <property type="project" value="InterPro"/>
</dbReference>
<dbReference type="Proteomes" id="UP000494115">
    <property type="component" value="Unassembled WGS sequence"/>
</dbReference>
<keyword evidence="3" id="KW-0050">Antiport</keyword>
<dbReference type="Gene3D" id="1.20.1530.20">
    <property type="match status" value="1"/>
</dbReference>
<evidence type="ECO:0000256" key="1">
    <source>
        <dbReference type="ARBA" id="ARBA00004141"/>
    </source>
</evidence>
<evidence type="ECO:0000256" key="8">
    <source>
        <dbReference type="ARBA" id="ARBA00023065"/>
    </source>
</evidence>
<dbReference type="PANTHER" id="PTHR46157">
    <property type="entry name" value="K(+) EFFLUX ANTIPORTER 3, CHLOROPLASTIC"/>
    <property type="match status" value="1"/>
</dbReference>
<comment type="subcellular location">
    <subcellularLocation>
        <location evidence="1">Membrane</location>
        <topology evidence="1">Multi-pass membrane protein</topology>
    </subcellularLocation>
</comment>
<feature type="transmembrane region" description="Helical" evidence="10">
    <location>
        <begin position="150"/>
        <end position="171"/>
    </location>
</feature>
<sequence length="667" mass="71810">MTSPLELTLLLLAAAVVGVVVFRSLNLPPILGYLVVGILIGPHAFGVATDAPHVQYLAEFGVVFLMFSIGLEFSFAKLRAMRQIVFGLGLAQVVLSILIAMGAGLLLNFFMPFRWEASLALGGAMAMSSTAIVTKLLAERLEIDSAHGRNIMGVLLFQDLAVVPLLILLEALGGDPSQLAESLMLAAVKIVGALALLLWVGQRLMTPWFNLVVRRRSQELFMLNLLLVTLGIAFVTAELGLSMALGAFIAGILIAETPYRHQVEDDIKPFRDVLLGLFFITTGMLLNPSILVAHPWMVLLFFIAPTLAKALLITGLARLFGASPGVAMRTGIGLAQAGEFGFVILNVISGNPLVPPELLNEVLAAMLLSMLVAPFMIQNADRIVMRLSSTEWLRQSLQMTKIATQTIKTSGHVIICGYGRSGQNLARMLEQEGLAYVALDLDPDRVSAAASAGESVVYGDAARREALIAAGLHRAAAIAITYAETPSSLKVLHHVHELVPALPVIVRTVDDADMDKLIAAGATEVIPEIVEGSLMLASHTLVLVGVPMRRVLRRVEEMRDARYSLLRGYFHGADDEEDDYDHEGVRLQSVSLPGNADAVGRTLGDLELDSLGVSVTAIRRHGIRGVEPDPSTRLRADDILVLRGLPDALSKAEQLLSVNRRSQPNTA</sequence>
<gene>
    <name evidence="13" type="primary">kefC_1</name>
    <name evidence="13" type="ORF">LMG28138_02584</name>
</gene>
<dbReference type="Gene3D" id="3.40.50.720">
    <property type="entry name" value="NAD(P)-binding Rossmann-like Domain"/>
    <property type="match status" value="1"/>
</dbReference>
<keyword evidence="8" id="KW-0406">Ion transport</keyword>
<dbReference type="AlphaFoldDB" id="A0A6S7B5C4"/>
<feature type="transmembrane region" description="Helical" evidence="10">
    <location>
        <begin position="220"/>
        <end position="237"/>
    </location>
</feature>
<keyword evidence="9 10" id="KW-0472">Membrane</keyword>
<dbReference type="SUPFAM" id="SSF116726">
    <property type="entry name" value="TrkA C-terminal domain-like"/>
    <property type="match status" value="1"/>
</dbReference>
<reference evidence="13 14" key="1">
    <citation type="submission" date="2020-04" db="EMBL/GenBank/DDBJ databases">
        <authorList>
            <person name="De Canck E."/>
        </authorList>
    </citation>
    <scope>NUCLEOTIDE SEQUENCE [LARGE SCALE GENOMIC DNA]</scope>
    <source>
        <strain evidence="13 14">LMG 28138</strain>
    </source>
</reference>
<feature type="transmembrane region" description="Helical" evidence="10">
    <location>
        <begin position="54"/>
        <end position="73"/>
    </location>
</feature>
<dbReference type="SUPFAM" id="SSF51735">
    <property type="entry name" value="NAD(P)-binding Rossmann-fold domains"/>
    <property type="match status" value="1"/>
</dbReference>
<evidence type="ECO:0000256" key="3">
    <source>
        <dbReference type="ARBA" id="ARBA00022449"/>
    </source>
</evidence>
<dbReference type="Pfam" id="PF02080">
    <property type="entry name" value="TrkA_C"/>
    <property type="match status" value="1"/>
</dbReference>
<feature type="transmembrane region" description="Helical" evidence="10">
    <location>
        <begin position="299"/>
        <end position="320"/>
    </location>
</feature>
<feature type="domain" description="RCK N-terminal" evidence="11">
    <location>
        <begin position="410"/>
        <end position="527"/>
    </location>
</feature>
<feature type="transmembrane region" description="Helical" evidence="10">
    <location>
        <begin position="183"/>
        <end position="200"/>
    </location>
</feature>
<feature type="transmembrane region" description="Helical" evidence="10">
    <location>
        <begin position="30"/>
        <end position="48"/>
    </location>
</feature>
<feature type="transmembrane region" description="Helical" evidence="10">
    <location>
        <begin position="117"/>
        <end position="138"/>
    </location>
</feature>
<keyword evidence="6" id="KW-0630">Potassium</keyword>
<proteinExistence type="predicted"/>
<feature type="transmembrane region" description="Helical" evidence="10">
    <location>
        <begin position="273"/>
        <end position="293"/>
    </location>
</feature>
<dbReference type="EMBL" id="CADIKM010000010">
    <property type="protein sequence ID" value="CAB3788316.1"/>
    <property type="molecule type" value="Genomic_DNA"/>
</dbReference>
<dbReference type="InterPro" id="IPR006037">
    <property type="entry name" value="RCK_C"/>
</dbReference>
<evidence type="ECO:0000256" key="2">
    <source>
        <dbReference type="ARBA" id="ARBA00022448"/>
    </source>
</evidence>
<keyword evidence="14" id="KW-1185">Reference proteome</keyword>
<keyword evidence="5 10" id="KW-0812">Transmembrane</keyword>
<feature type="domain" description="RCK C-terminal" evidence="12">
    <location>
        <begin position="574"/>
        <end position="658"/>
    </location>
</feature>
<evidence type="ECO:0000256" key="6">
    <source>
        <dbReference type="ARBA" id="ARBA00022958"/>
    </source>
</evidence>
<evidence type="ECO:0000256" key="5">
    <source>
        <dbReference type="ARBA" id="ARBA00022692"/>
    </source>
</evidence>
<organism evidence="13 14">
    <name type="scientific">Pararobbsia alpina</name>
    <dbReference type="NCBI Taxonomy" id="621374"/>
    <lineage>
        <taxon>Bacteria</taxon>
        <taxon>Pseudomonadati</taxon>
        <taxon>Pseudomonadota</taxon>
        <taxon>Betaproteobacteria</taxon>
        <taxon>Burkholderiales</taxon>
        <taxon>Burkholderiaceae</taxon>
        <taxon>Pararobbsia</taxon>
    </lineage>
</organism>
<accession>A0A6S7B5C4</accession>
<dbReference type="Gene3D" id="3.30.70.1450">
    <property type="entry name" value="Regulator of K+ conductance, C-terminal domain"/>
    <property type="match status" value="1"/>
</dbReference>
<evidence type="ECO:0000256" key="4">
    <source>
        <dbReference type="ARBA" id="ARBA00022538"/>
    </source>
</evidence>
<dbReference type="InterPro" id="IPR006153">
    <property type="entry name" value="Cation/H_exchanger_TM"/>
</dbReference>
<keyword evidence="2" id="KW-0813">Transport</keyword>
<dbReference type="GO" id="GO:0008324">
    <property type="term" value="F:monoatomic cation transmembrane transporter activity"/>
    <property type="evidence" value="ECO:0007669"/>
    <property type="project" value="InterPro"/>
</dbReference>
<feature type="transmembrane region" description="Helical" evidence="10">
    <location>
        <begin position="6"/>
        <end position="23"/>
    </location>
</feature>
<dbReference type="InterPro" id="IPR038770">
    <property type="entry name" value="Na+/solute_symporter_sf"/>
</dbReference>
<feature type="transmembrane region" description="Helical" evidence="10">
    <location>
        <begin position="85"/>
        <end position="111"/>
    </location>
</feature>
<evidence type="ECO:0000256" key="7">
    <source>
        <dbReference type="ARBA" id="ARBA00022989"/>
    </source>
</evidence>
<protein>
    <submittedName>
        <fullName evidence="13">Glutathione-regulated potassium-efflux system protein KefC</fullName>
    </submittedName>
</protein>
<dbReference type="GO" id="GO:0015297">
    <property type="term" value="F:antiporter activity"/>
    <property type="evidence" value="ECO:0007669"/>
    <property type="project" value="UniProtKB-KW"/>
</dbReference>
<dbReference type="RefSeq" id="WP_175105154.1">
    <property type="nucleotide sequence ID" value="NZ_CADIKM010000010.1"/>
</dbReference>
<dbReference type="PROSITE" id="PS51201">
    <property type="entry name" value="RCK_N"/>
    <property type="match status" value="1"/>
</dbReference>
<name>A0A6S7B5C4_9BURK</name>
<dbReference type="PANTHER" id="PTHR46157:SF4">
    <property type="entry name" value="K(+) EFFLUX ANTIPORTER 3, CHLOROPLASTIC"/>
    <property type="match status" value="1"/>
</dbReference>
<keyword evidence="7 10" id="KW-1133">Transmembrane helix</keyword>
<evidence type="ECO:0000256" key="10">
    <source>
        <dbReference type="SAM" id="Phobius"/>
    </source>
</evidence>
<dbReference type="InterPro" id="IPR036721">
    <property type="entry name" value="RCK_C_sf"/>
</dbReference>
<dbReference type="Pfam" id="PF02254">
    <property type="entry name" value="TrkA_N"/>
    <property type="match status" value="1"/>
</dbReference>
<keyword evidence="4" id="KW-0633">Potassium transport</keyword>
<evidence type="ECO:0000313" key="14">
    <source>
        <dbReference type="Proteomes" id="UP000494115"/>
    </source>
</evidence>